<dbReference type="EMBL" id="JAHRHJ020000010">
    <property type="protein sequence ID" value="KAH9298450.1"/>
    <property type="molecule type" value="Genomic_DNA"/>
</dbReference>
<organism evidence="2 3">
    <name type="scientific">Taxus chinensis</name>
    <name type="common">Chinese yew</name>
    <name type="synonym">Taxus wallichiana var. chinensis</name>
    <dbReference type="NCBI Taxonomy" id="29808"/>
    <lineage>
        <taxon>Eukaryota</taxon>
        <taxon>Viridiplantae</taxon>
        <taxon>Streptophyta</taxon>
        <taxon>Embryophyta</taxon>
        <taxon>Tracheophyta</taxon>
        <taxon>Spermatophyta</taxon>
        <taxon>Pinopsida</taxon>
        <taxon>Pinidae</taxon>
        <taxon>Conifers II</taxon>
        <taxon>Cupressales</taxon>
        <taxon>Taxaceae</taxon>
        <taxon>Taxus</taxon>
    </lineage>
</organism>
<reference evidence="2 3" key="1">
    <citation type="journal article" date="2021" name="Nat. Plants">
        <title>The Taxus genome provides insights into paclitaxel biosynthesis.</title>
        <authorList>
            <person name="Xiong X."/>
            <person name="Gou J."/>
            <person name="Liao Q."/>
            <person name="Li Y."/>
            <person name="Zhou Q."/>
            <person name="Bi G."/>
            <person name="Li C."/>
            <person name="Du R."/>
            <person name="Wang X."/>
            <person name="Sun T."/>
            <person name="Guo L."/>
            <person name="Liang H."/>
            <person name="Lu P."/>
            <person name="Wu Y."/>
            <person name="Zhang Z."/>
            <person name="Ro D.K."/>
            <person name="Shang Y."/>
            <person name="Huang S."/>
            <person name="Yan J."/>
        </authorList>
    </citation>
    <scope>NUCLEOTIDE SEQUENCE [LARGE SCALE GENOMIC DNA]</scope>
    <source>
        <strain evidence="2">Ta-2019</strain>
    </source>
</reference>
<name>A0AA38FDX9_TAXCH</name>
<protein>
    <submittedName>
        <fullName evidence="2">Uncharacterized protein</fullName>
    </submittedName>
</protein>
<proteinExistence type="predicted"/>
<evidence type="ECO:0000256" key="1">
    <source>
        <dbReference type="SAM" id="MobiDB-lite"/>
    </source>
</evidence>
<evidence type="ECO:0000313" key="3">
    <source>
        <dbReference type="Proteomes" id="UP000824469"/>
    </source>
</evidence>
<dbReference type="AlphaFoldDB" id="A0AA38FDX9"/>
<feature type="non-terminal residue" evidence="2">
    <location>
        <position position="1"/>
    </location>
</feature>
<keyword evidence="3" id="KW-1185">Reference proteome</keyword>
<feature type="region of interest" description="Disordered" evidence="1">
    <location>
        <begin position="38"/>
        <end position="63"/>
    </location>
</feature>
<accession>A0AA38FDX9</accession>
<gene>
    <name evidence="2" type="ORF">KI387_030132</name>
</gene>
<sequence length="63" mass="7407">SWDIWDKSTRKTRTGRFGCKLVHFGRVWRKFVSWDSPGNLSQRDARDAKIAEGAEEPIKHRHV</sequence>
<evidence type="ECO:0000313" key="2">
    <source>
        <dbReference type="EMBL" id="KAH9298450.1"/>
    </source>
</evidence>
<dbReference type="Proteomes" id="UP000824469">
    <property type="component" value="Unassembled WGS sequence"/>
</dbReference>
<comment type="caution">
    <text evidence="2">The sequence shown here is derived from an EMBL/GenBank/DDBJ whole genome shotgun (WGS) entry which is preliminary data.</text>
</comment>
<feature type="compositionally biased region" description="Basic and acidic residues" evidence="1">
    <location>
        <begin position="43"/>
        <end position="63"/>
    </location>
</feature>
<feature type="non-terminal residue" evidence="2">
    <location>
        <position position="63"/>
    </location>
</feature>